<dbReference type="UniPathway" id="UPA00115">
    <property type="reaction ID" value="UER00409"/>
</dbReference>
<dbReference type="InterPro" id="IPR006148">
    <property type="entry name" value="Glc/Gal-6P_isomerase"/>
</dbReference>
<dbReference type="GO" id="GO:0005975">
    <property type="term" value="P:carbohydrate metabolic process"/>
    <property type="evidence" value="ECO:0007669"/>
    <property type="project" value="UniProtKB-UniRule"/>
</dbReference>
<organism evidence="9 10">
    <name type="scientific">Hyphomonas oceanitis SCH89</name>
    <dbReference type="NCBI Taxonomy" id="1280953"/>
    <lineage>
        <taxon>Bacteria</taxon>
        <taxon>Pseudomonadati</taxon>
        <taxon>Pseudomonadota</taxon>
        <taxon>Alphaproteobacteria</taxon>
        <taxon>Hyphomonadales</taxon>
        <taxon>Hyphomonadaceae</taxon>
        <taxon>Hyphomonas</taxon>
    </lineage>
</organism>
<dbReference type="EMBL" id="ARYL01000025">
    <property type="protein sequence ID" value="KDA01542.1"/>
    <property type="molecule type" value="Genomic_DNA"/>
</dbReference>
<keyword evidence="7" id="KW-0378">Hydrolase</keyword>
<dbReference type="CDD" id="cd01400">
    <property type="entry name" value="6PGL"/>
    <property type="match status" value="1"/>
</dbReference>
<comment type="caution">
    <text evidence="9">The sequence shown here is derived from an EMBL/GenBank/DDBJ whole genome shotgun (WGS) entry which is preliminary data.</text>
</comment>
<evidence type="ECO:0000256" key="1">
    <source>
        <dbReference type="ARBA" id="ARBA00000832"/>
    </source>
</evidence>
<dbReference type="PATRIC" id="fig|1280953.3.peg.2974"/>
<dbReference type="SUPFAM" id="SSF100950">
    <property type="entry name" value="NagB/RpiA/CoA transferase-like"/>
    <property type="match status" value="1"/>
</dbReference>
<dbReference type="InterPro" id="IPR039104">
    <property type="entry name" value="6PGL"/>
</dbReference>
<evidence type="ECO:0000256" key="7">
    <source>
        <dbReference type="RuleBase" id="RU365095"/>
    </source>
</evidence>
<evidence type="ECO:0000313" key="10">
    <source>
        <dbReference type="Proteomes" id="UP000024942"/>
    </source>
</evidence>
<comment type="pathway">
    <text evidence="3 7">Carbohydrate degradation; pentose phosphate pathway; D-ribulose 5-phosphate from D-glucose 6-phosphate (oxidative stage): step 2/3.</text>
</comment>
<comment type="function">
    <text evidence="2 7">Hydrolysis of 6-phosphogluconolactone to 6-phosphogluconate.</text>
</comment>
<reference evidence="9 10" key="1">
    <citation type="journal article" date="2014" name="Antonie Van Leeuwenhoek">
        <title>Hyphomonas beringensis sp. nov. and Hyphomonas chukchiensis sp. nov., isolated from surface seawater of the Bering Sea and Chukchi Sea.</title>
        <authorList>
            <person name="Li C."/>
            <person name="Lai Q."/>
            <person name="Li G."/>
            <person name="Dong C."/>
            <person name="Wang J."/>
            <person name="Liao Y."/>
            <person name="Shao Z."/>
        </authorList>
    </citation>
    <scope>NUCLEOTIDE SEQUENCE [LARGE SCALE GENOMIC DNA]</scope>
    <source>
        <strain evidence="9 10">SCH89</strain>
    </source>
</reference>
<dbReference type="NCBIfam" id="TIGR01198">
    <property type="entry name" value="pgl"/>
    <property type="match status" value="1"/>
</dbReference>
<dbReference type="AlphaFoldDB" id="A0A059G3W0"/>
<dbReference type="GO" id="GO:0006098">
    <property type="term" value="P:pentose-phosphate shunt"/>
    <property type="evidence" value="ECO:0007669"/>
    <property type="project" value="UniProtKB-UniPathway"/>
</dbReference>
<dbReference type="OrthoDB" id="9810967at2"/>
<proteinExistence type="inferred from homology"/>
<evidence type="ECO:0000313" key="9">
    <source>
        <dbReference type="EMBL" id="KDA01542.1"/>
    </source>
</evidence>
<feature type="domain" description="Glucosamine/galactosamine-6-phosphate isomerase" evidence="8">
    <location>
        <begin position="10"/>
        <end position="222"/>
    </location>
</feature>
<sequence length="236" mass="24755">MKHEFLAHATREEAADFAARMASGVLAAAIEDSGKASFMVSGGSSPAPVFNRLSKTDLAWDRVTVGLVDERWVGPEHAGSNEALVRQNLLTGKAGAAGFLPMKTSAETAGEAVADRVLAYQPHCDPIDLILLGMGSDGHTASWFPNSRGLKAAMHAGEGATVAAIDATGCEIAGQYADRMTLTGPAIIDSDAAILLIFGEDKREVLDLALKASPEDMPVRYAIDGLGPRLTIIWAP</sequence>
<dbReference type="InterPro" id="IPR037171">
    <property type="entry name" value="NagB/RpiA_transferase-like"/>
</dbReference>
<comment type="similarity">
    <text evidence="4 7">Belongs to the glucosamine/galactosamine-6-phosphate isomerase family. 6-phosphogluconolactonase subfamily.</text>
</comment>
<dbReference type="GO" id="GO:0017057">
    <property type="term" value="F:6-phosphogluconolactonase activity"/>
    <property type="evidence" value="ECO:0007669"/>
    <property type="project" value="UniProtKB-UniRule"/>
</dbReference>
<dbReference type="PANTHER" id="PTHR11054">
    <property type="entry name" value="6-PHOSPHOGLUCONOLACTONASE"/>
    <property type="match status" value="1"/>
</dbReference>
<keyword evidence="10" id="KW-1185">Reference proteome</keyword>
<evidence type="ECO:0000256" key="2">
    <source>
        <dbReference type="ARBA" id="ARBA00002681"/>
    </source>
</evidence>
<dbReference type="InterPro" id="IPR005900">
    <property type="entry name" value="6-phosphogluconolactonase_DevB"/>
</dbReference>
<evidence type="ECO:0000256" key="3">
    <source>
        <dbReference type="ARBA" id="ARBA00004961"/>
    </source>
</evidence>
<name>A0A059G3W0_9PROT</name>
<evidence type="ECO:0000256" key="6">
    <source>
        <dbReference type="ARBA" id="ARBA00020337"/>
    </source>
</evidence>
<dbReference type="Pfam" id="PF01182">
    <property type="entry name" value="Glucosamine_iso"/>
    <property type="match status" value="1"/>
</dbReference>
<evidence type="ECO:0000256" key="4">
    <source>
        <dbReference type="ARBA" id="ARBA00010662"/>
    </source>
</evidence>
<accession>A0A059G3W0</accession>
<dbReference type="PANTHER" id="PTHR11054:SF0">
    <property type="entry name" value="6-PHOSPHOGLUCONOLACTONASE"/>
    <property type="match status" value="1"/>
</dbReference>
<dbReference type="Proteomes" id="UP000024942">
    <property type="component" value="Unassembled WGS sequence"/>
</dbReference>
<comment type="catalytic activity">
    <reaction evidence="1 7">
        <text>6-phospho-D-glucono-1,5-lactone + H2O = 6-phospho-D-gluconate + H(+)</text>
        <dbReference type="Rhea" id="RHEA:12556"/>
        <dbReference type="ChEBI" id="CHEBI:15377"/>
        <dbReference type="ChEBI" id="CHEBI:15378"/>
        <dbReference type="ChEBI" id="CHEBI:57955"/>
        <dbReference type="ChEBI" id="CHEBI:58759"/>
        <dbReference type="EC" id="3.1.1.31"/>
    </reaction>
</comment>
<dbReference type="RefSeq" id="WP_035539937.1">
    <property type="nucleotide sequence ID" value="NZ_ARYL01000025.1"/>
</dbReference>
<dbReference type="EC" id="3.1.1.31" evidence="5 7"/>
<dbReference type="eggNOG" id="COG0363">
    <property type="taxonomic scope" value="Bacteria"/>
</dbReference>
<evidence type="ECO:0000259" key="8">
    <source>
        <dbReference type="Pfam" id="PF01182"/>
    </source>
</evidence>
<evidence type="ECO:0000256" key="5">
    <source>
        <dbReference type="ARBA" id="ARBA00013198"/>
    </source>
</evidence>
<dbReference type="STRING" id="1280953.HOC_14792"/>
<gene>
    <name evidence="7" type="primary">pgl</name>
    <name evidence="9" type="ORF">HOC_14792</name>
</gene>
<protein>
    <recommendedName>
        <fullName evidence="6 7">6-phosphogluconolactonase</fullName>
        <shortName evidence="7">6PGL</shortName>
        <ecNumber evidence="5 7">3.1.1.31</ecNumber>
    </recommendedName>
</protein>
<dbReference type="Gene3D" id="3.40.50.1360">
    <property type="match status" value="1"/>
</dbReference>